<dbReference type="SUPFAM" id="SSF52266">
    <property type="entry name" value="SGNH hydrolase"/>
    <property type="match status" value="1"/>
</dbReference>
<dbReference type="GO" id="GO:0016788">
    <property type="term" value="F:hydrolase activity, acting on ester bonds"/>
    <property type="evidence" value="ECO:0007669"/>
    <property type="project" value="UniProtKB-ARBA"/>
</dbReference>
<keyword evidence="1" id="KW-1133">Transmembrane helix</keyword>
<sequence>MKKNIILLGGSSFLIQNGFSSVFNIDEISFANLSLGGTTSIQLLYELKKEKNRKLFENADLIILNSNVNEIQSCANEYERLPLELIYRDMEFLFLELNKLNKRTLVLITPFFFYCDIVNKVNSIVKYLTKKYSFNLIDMQKYYEKYNLEDIAKAWDGSHQFGFIMRELATNILGQIENFKKTICLSNYPKLEFKIYCFSEHRKHTIQNSFMSEQYLRIKNGNRIKFDKKYYGYKILAIHTWNNTDNTNMNKIMKKDWNTLVHTISPFVLENRKIRISKPTNFMNMIVSIQKEIYVDDFTFIFNSEENNFSEFYHNARTWEPFNTANHLDLVSVLLLNGELIQDDLDKVFASDNTLSSCYDFEYLIPPIEKYKEIINEYCLIANSRTLKQDNQASFLKDVLIKIEEKLSFQTKYGTAKTRIQNQLSYKLGQSMIANSKSFLGYLIMPIALLSIIISFKQEQKIYQEKIKEDFSLKLPPLENYPDYKEALKEKECLTYKLGQALIQANKNWYGGGYIKLLFEIRKLKKRK</sequence>
<evidence type="ECO:0000256" key="1">
    <source>
        <dbReference type="SAM" id="Phobius"/>
    </source>
</evidence>
<dbReference type="AlphaFoldDB" id="A0A7L5HZC1"/>
<evidence type="ECO:0000313" key="3">
    <source>
        <dbReference type="Proteomes" id="UP000509246"/>
    </source>
</evidence>
<proteinExistence type="predicted"/>
<gene>
    <name evidence="2" type="ORF">CARM_0275</name>
</gene>
<name>A0A7L5HZC1_9BACT</name>
<evidence type="ECO:0000313" key="2">
    <source>
        <dbReference type="EMBL" id="QKF79231.1"/>
    </source>
</evidence>
<dbReference type="Gene3D" id="3.40.50.1110">
    <property type="entry name" value="SGNH hydrolase"/>
    <property type="match status" value="1"/>
</dbReference>
<feature type="transmembrane region" description="Helical" evidence="1">
    <location>
        <begin position="439"/>
        <end position="456"/>
    </location>
</feature>
<keyword evidence="3" id="KW-1185">Reference proteome</keyword>
<reference evidence="2 3" key="1">
    <citation type="submission" date="2020-05" db="EMBL/GenBank/DDBJ databases">
        <title>Complete genome sequencing of Campylobacter and Arcobacter type strains.</title>
        <authorList>
            <person name="Miller W.G."/>
            <person name="Yee E."/>
        </authorList>
    </citation>
    <scope>NUCLEOTIDE SEQUENCE [LARGE SCALE GENOMIC DNA]</scope>
    <source>
        <strain evidence="2 3">CCUG 73571</strain>
    </source>
</reference>
<protein>
    <recommendedName>
        <fullName evidence="4">SGNH/GDSL hydrolase family protein</fullName>
    </recommendedName>
</protein>
<accession>A0A7L5HZC1</accession>
<keyword evidence="1" id="KW-0812">Transmembrane</keyword>
<dbReference type="EMBL" id="CP053825">
    <property type="protein sequence ID" value="QKF79231.1"/>
    <property type="molecule type" value="Genomic_DNA"/>
</dbReference>
<keyword evidence="1" id="KW-0472">Membrane</keyword>
<dbReference type="InterPro" id="IPR036514">
    <property type="entry name" value="SGNH_hydro_sf"/>
</dbReference>
<organism evidence="2 3">
    <name type="scientific">Campylobacter armoricus</name>
    <dbReference type="NCBI Taxonomy" id="2505970"/>
    <lineage>
        <taxon>Bacteria</taxon>
        <taxon>Pseudomonadati</taxon>
        <taxon>Campylobacterota</taxon>
        <taxon>Epsilonproteobacteria</taxon>
        <taxon>Campylobacterales</taxon>
        <taxon>Campylobacteraceae</taxon>
        <taxon>Campylobacter</taxon>
    </lineage>
</organism>
<dbReference type="RefSeq" id="WP_236103543.1">
    <property type="nucleotide sequence ID" value="NZ_CBCSFY010000003.1"/>
</dbReference>
<dbReference type="Proteomes" id="UP000509246">
    <property type="component" value="Chromosome"/>
</dbReference>
<dbReference type="KEGG" id="carm:CARM_0275"/>
<dbReference type="GeneID" id="71771750"/>
<evidence type="ECO:0008006" key="4">
    <source>
        <dbReference type="Google" id="ProtNLM"/>
    </source>
</evidence>